<reference evidence="1 2" key="1">
    <citation type="submission" date="2020-02" db="EMBL/GenBank/DDBJ databases">
        <authorList>
            <person name="Ferguson B K."/>
        </authorList>
    </citation>
    <scope>NUCLEOTIDE SEQUENCE [LARGE SCALE GENOMIC DNA]</scope>
</reference>
<dbReference type="Proteomes" id="UP000479000">
    <property type="component" value="Unassembled WGS sequence"/>
</dbReference>
<evidence type="ECO:0000313" key="2">
    <source>
        <dbReference type="Proteomes" id="UP000479000"/>
    </source>
</evidence>
<sequence>MIREPGQPNYVTLGLKVVLISLNLAPRISALSINKSTAQSTAQTGRLAGRQSRRRLNGRFDRSIRI</sequence>
<keyword evidence="2" id="KW-1185">Reference proteome</keyword>
<gene>
    <name evidence="1" type="ORF">NTEN_LOCUS18760</name>
</gene>
<proteinExistence type="predicted"/>
<name>A0A6H5HC52_9HEMI</name>
<evidence type="ECO:0000313" key="1">
    <source>
        <dbReference type="EMBL" id="CAB0014323.1"/>
    </source>
</evidence>
<feature type="non-terminal residue" evidence="1">
    <location>
        <position position="66"/>
    </location>
</feature>
<organism evidence="1 2">
    <name type="scientific">Nesidiocoris tenuis</name>
    <dbReference type="NCBI Taxonomy" id="355587"/>
    <lineage>
        <taxon>Eukaryota</taxon>
        <taxon>Metazoa</taxon>
        <taxon>Ecdysozoa</taxon>
        <taxon>Arthropoda</taxon>
        <taxon>Hexapoda</taxon>
        <taxon>Insecta</taxon>
        <taxon>Pterygota</taxon>
        <taxon>Neoptera</taxon>
        <taxon>Paraneoptera</taxon>
        <taxon>Hemiptera</taxon>
        <taxon>Heteroptera</taxon>
        <taxon>Panheteroptera</taxon>
        <taxon>Cimicomorpha</taxon>
        <taxon>Miridae</taxon>
        <taxon>Dicyphina</taxon>
        <taxon>Nesidiocoris</taxon>
    </lineage>
</organism>
<protein>
    <submittedName>
        <fullName evidence="1">Uncharacterized protein</fullName>
    </submittedName>
</protein>
<accession>A0A6H5HC52</accession>
<dbReference type="AlphaFoldDB" id="A0A6H5HC52"/>
<dbReference type="EMBL" id="CADCXU010027700">
    <property type="protein sequence ID" value="CAB0014323.1"/>
    <property type="molecule type" value="Genomic_DNA"/>
</dbReference>